<sequence length="87" mass="10503">MQMQEAFDYLNKKTNETSRKKIHILDYLVYTTSQLSRKRQAKLFCCYQHNNHPSLILRSIKEEQLLDQPTIFLFHDLVSNRDVEKMK</sequence>
<proteinExistence type="predicted"/>
<gene>
    <name evidence="1" type="ORF">OKA104_LOCUS35655</name>
    <name evidence="2" type="ORF">OXD698_LOCUS38883</name>
</gene>
<evidence type="ECO:0000313" key="1">
    <source>
        <dbReference type="EMBL" id="CAF4100577.1"/>
    </source>
</evidence>
<dbReference type="Proteomes" id="UP000663844">
    <property type="component" value="Unassembled WGS sequence"/>
</dbReference>
<dbReference type="Proteomes" id="UP000663881">
    <property type="component" value="Unassembled WGS sequence"/>
</dbReference>
<name>A0A819UWY2_9BILA</name>
<protein>
    <submittedName>
        <fullName evidence="1">Uncharacterized protein</fullName>
    </submittedName>
</protein>
<comment type="caution">
    <text evidence="1">The sequence shown here is derived from an EMBL/GenBank/DDBJ whole genome shotgun (WGS) entry which is preliminary data.</text>
</comment>
<dbReference type="AlphaFoldDB" id="A0A819UWY2"/>
<evidence type="ECO:0000313" key="3">
    <source>
        <dbReference type="Proteomes" id="UP000663881"/>
    </source>
</evidence>
<reference evidence="1" key="1">
    <citation type="submission" date="2021-02" db="EMBL/GenBank/DDBJ databases">
        <authorList>
            <person name="Nowell W R."/>
        </authorList>
    </citation>
    <scope>NUCLEOTIDE SEQUENCE</scope>
</reference>
<accession>A0A819UWY2</accession>
<dbReference type="EMBL" id="CAJOAZ010007583">
    <property type="protein sequence ID" value="CAF4165946.1"/>
    <property type="molecule type" value="Genomic_DNA"/>
</dbReference>
<evidence type="ECO:0000313" key="2">
    <source>
        <dbReference type="EMBL" id="CAF4165946.1"/>
    </source>
</evidence>
<dbReference type="EMBL" id="CAJOAY010005243">
    <property type="protein sequence ID" value="CAF4100577.1"/>
    <property type="molecule type" value="Genomic_DNA"/>
</dbReference>
<organism evidence="1 3">
    <name type="scientific">Adineta steineri</name>
    <dbReference type="NCBI Taxonomy" id="433720"/>
    <lineage>
        <taxon>Eukaryota</taxon>
        <taxon>Metazoa</taxon>
        <taxon>Spiralia</taxon>
        <taxon>Gnathifera</taxon>
        <taxon>Rotifera</taxon>
        <taxon>Eurotatoria</taxon>
        <taxon>Bdelloidea</taxon>
        <taxon>Adinetida</taxon>
        <taxon>Adinetidae</taxon>
        <taxon>Adineta</taxon>
    </lineage>
</organism>